<accession>A0A927H9W6</accession>
<proteinExistence type="inferred from homology"/>
<evidence type="ECO:0000313" key="5">
    <source>
        <dbReference type="Proteomes" id="UP000602076"/>
    </source>
</evidence>
<dbReference type="AlphaFoldDB" id="A0A927H9W6"/>
<dbReference type="Proteomes" id="UP000602076">
    <property type="component" value="Unassembled WGS sequence"/>
</dbReference>
<dbReference type="InterPro" id="IPR018376">
    <property type="entry name" value="Enoyl-CoA_hyd/isom_CS"/>
</dbReference>
<evidence type="ECO:0000256" key="3">
    <source>
        <dbReference type="RuleBase" id="RU003707"/>
    </source>
</evidence>
<evidence type="ECO:0000313" key="4">
    <source>
        <dbReference type="EMBL" id="MBD3107319.1"/>
    </source>
</evidence>
<dbReference type="SUPFAM" id="SSF52096">
    <property type="entry name" value="ClpP/crotonase"/>
    <property type="match status" value="1"/>
</dbReference>
<dbReference type="RefSeq" id="WP_190996864.1">
    <property type="nucleotide sequence ID" value="NZ_JACXSI010000005.1"/>
</dbReference>
<keyword evidence="2 4" id="KW-0456">Lyase</keyword>
<dbReference type="FunFam" id="3.90.226.10:FF:000009">
    <property type="entry name" value="Carnitinyl-CoA dehydratase"/>
    <property type="match status" value="1"/>
</dbReference>
<dbReference type="NCBIfam" id="NF005802">
    <property type="entry name" value="PRK07657.1"/>
    <property type="match status" value="1"/>
</dbReference>
<dbReference type="Pfam" id="PF00378">
    <property type="entry name" value="ECH_1"/>
    <property type="match status" value="1"/>
</dbReference>
<reference evidence="4" key="1">
    <citation type="submission" date="2020-09" db="EMBL/GenBank/DDBJ databases">
        <title>Bacillus faecalis sp. nov., a moderately halophilic bacterium isolated from cow faeces.</title>
        <authorList>
            <person name="Jiang L."/>
            <person name="Lee J."/>
        </authorList>
    </citation>
    <scope>NUCLEOTIDE SEQUENCE</scope>
    <source>
        <strain evidence="4">AGMB 02131</strain>
    </source>
</reference>
<name>A0A927H9W6_9BACI</name>
<dbReference type="EMBL" id="JACXSI010000005">
    <property type="protein sequence ID" value="MBD3107319.1"/>
    <property type="molecule type" value="Genomic_DNA"/>
</dbReference>
<dbReference type="PROSITE" id="PS00166">
    <property type="entry name" value="ENOYL_COA_HYDRATASE"/>
    <property type="match status" value="1"/>
</dbReference>
<dbReference type="PANTHER" id="PTHR11941">
    <property type="entry name" value="ENOYL-COA HYDRATASE-RELATED"/>
    <property type="match status" value="1"/>
</dbReference>
<dbReference type="EC" id="4.2.1.17" evidence="4"/>
<organism evidence="4 5">
    <name type="scientific">Peribacillus faecalis</name>
    <dbReference type="NCBI Taxonomy" id="2772559"/>
    <lineage>
        <taxon>Bacteria</taxon>
        <taxon>Bacillati</taxon>
        <taxon>Bacillota</taxon>
        <taxon>Bacilli</taxon>
        <taxon>Bacillales</taxon>
        <taxon>Bacillaceae</taxon>
        <taxon>Peribacillus</taxon>
    </lineage>
</organism>
<dbReference type="PANTHER" id="PTHR11941:SF54">
    <property type="entry name" value="ENOYL-COA HYDRATASE, MITOCHONDRIAL"/>
    <property type="match status" value="1"/>
</dbReference>
<dbReference type="CDD" id="cd06558">
    <property type="entry name" value="crotonase-like"/>
    <property type="match status" value="1"/>
</dbReference>
<gene>
    <name evidence="4" type="ORF">IEO70_02990</name>
</gene>
<comment type="caution">
    <text evidence="4">The sequence shown here is derived from an EMBL/GenBank/DDBJ whole genome shotgun (WGS) entry which is preliminary data.</text>
</comment>
<evidence type="ECO:0000256" key="2">
    <source>
        <dbReference type="ARBA" id="ARBA00023239"/>
    </source>
</evidence>
<dbReference type="InterPro" id="IPR014748">
    <property type="entry name" value="Enoyl-CoA_hydra_C"/>
</dbReference>
<dbReference type="Gene3D" id="1.10.12.10">
    <property type="entry name" value="Lyase 2-enoyl-coa Hydratase, Chain A, domain 2"/>
    <property type="match status" value="1"/>
</dbReference>
<dbReference type="FunFam" id="1.10.12.10:FF:000001">
    <property type="entry name" value="Probable enoyl-CoA hydratase, mitochondrial"/>
    <property type="match status" value="1"/>
</dbReference>
<keyword evidence="5" id="KW-1185">Reference proteome</keyword>
<comment type="similarity">
    <text evidence="1 3">Belongs to the enoyl-CoA hydratase/isomerase family.</text>
</comment>
<protein>
    <submittedName>
        <fullName evidence="4">Enoyl-CoA hydratase</fullName>
        <ecNumber evidence="4">4.2.1.17</ecNumber>
    </submittedName>
</protein>
<evidence type="ECO:0000256" key="1">
    <source>
        <dbReference type="ARBA" id="ARBA00005254"/>
    </source>
</evidence>
<dbReference type="GO" id="GO:0006635">
    <property type="term" value="P:fatty acid beta-oxidation"/>
    <property type="evidence" value="ECO:0007669"/>
    <property type="project" value="TreeGrafter"/>
</dbReference>
<dbReference type="InterPro" id="IPR001753">
    <property type="entry name" value="Enoyl-CoA_hydra/iso"/>
</dbReference>
<dbReference type="Gene3D" id="3.90.226.10">
    <property type="entry name" value="2-enoyl-CoA Hydratase, Chain A, domain 1"/>
    <property type="match status" value="1"/>
</dbReference>
<dbReference type="GO" id="GO:0004300">
    <property type="term" value="F:enoyl-CoA hydratase activity"/>
    <property type="evidence" value="ECO:0007669"/>
    <property type="project" value="UniProtKB-EC"/>
</dbReference>
<dbReference type="InterPro" id="IPR029045">
    <property type="entry name" value="ClpP/crotonase-like_dom_sf"/>
</dbReference>
<sequence>MTLVTNEEEAIVTITLNRPKAANALSRDLLEELKATFINLRSNRHVRCIIITGRGHKVFSAGADLKERKELPESSVRNAVSLIGDTLSVIESMPQPVIASVNGLALGGGFELALACDLRIASTNAKFALPETSLGIIPGAGGTQRLPRLIGVARAKELIFTGRRLNCIEAEELGLITKAVSVEELPQETLLLARSIIKNAPIALAEAKKAIHYGMETDLHTGLKIEEWCYDATIPTMDRLEGLRAFAEKRQPEFKGK</sequence>